<dbReference type="InterPro" id="IPR051491">
    <property type="entry name" value="Recombinase/Transposase-rel"/>
</dbReference>
<gene>
    <name evidence="8" type="ORF">SDC9_90671</name>
</gene>
<dbReference type="NCBIfam" id="TIGR01766">
    <property type="entry name" value="IS200/IS605 family accessory protein TnpB-like domain"/>
    <property type="match status" value="1"/>
</dbReference>
<keyword evidence="3" id="KW-0238">DNA-binding</keyword>
<reference evidence="8" key="1">
    <citation type="submission" date="2019-08" db="EMBL/GenBank/DDBJ databases">
        <authorList>
            <person name="Kucharzyk K."/>
            <person name="Murdoch R.W."/>
            <person name="Higgins S."/>
            <person name="Loffler F."/>
        </authorList>
    </citation>
    <scope>NUCLEOTIDE SEQUENCE</scope>
</reference>
<evidence type="ECO:0000313" key="8">
    <source>
        <dbReference type="EMBL" id="MPM43993.1"/>
    </source>
</evidence>
<evidence type="ECO:0000259" key="6">
    <source>
        <dbReference type="Pfam" id="PF01385"/>
    </source>
</evidence>
<keyword evidence="4" id="KW-0233">DNA recombination</keyword>
<dbReference type="InterPro" id="IPR001959">
    <property type="entry name" value="Transposase"/>
</dbReference>
<accession>A0A644ZZE7</accession>
<proteinExistence type="inferred from homology"/>
<evidence type="ECO:0000256" key="5">
    <source>
        <dbReference type="SAM" id="Coils"/>
    </source>
</evidence>
<dbReference type="InterPro" id="IPR010095">
    <property type="entry name" value="Cas12f1-like_TNB"/>
</dbReference>
<dbReference type="Pfam" id="PF07282">
    <property type="entry name" value="Cas12f1-like_TNB"/>
    <property type="match status" value="1"/>
</dbReference>
<feature type="coiled-coil region" evidence="5">
    <location>
        <begin position="146"/>
        <end position="206"/>
    </location>
</feature>
<comment type="caution">
    <text evidence="8">The sequence shown here is derived from an EMBL/GenBank/DDBJ whole genome shotgun (WGS) entry which is preliminary data.</text>
</comment>
<evidence type="ECO:0000256" key="2">
    <source>
        <dbReference type="ARBA" id="ARBA00022578"/>
    </source>
</evidence>
<dbReference type="GO" id="GO:0032196">
    <property type="term" value="P:transposition"/>
    <property type="evidence" value="ECO:0007669"/>
    <property type="project" value="UniProtKB-KW"/>
</dbReference>
<protein>
    <submittedName>
        <fullName evidence="8">IS200/IS605 family transposase</fullName>
    </submittedName>
</protein>
<dbReference type="GO" id="GO:0006310">
    <property type="term" value="P:DNA recombination"/>
    <property type="evidence" value="ECO:0007669"/>
    <property type="project" value="UniProtKB-KW"/>
</dbReference>
<name>A0A644ZZE7_9ZZZZ</name>
<dbReference type="AlphaFoldDB" id="A0A644ZZE7"/>
<dbReference type="NCBIfam" id="NF040570">
    <property type="entry name" value="guided_TnpB"/>
    <property type="match status" value="1"/>
</dbReference>
<dbReference type="PANTHER" id="PTHR36172:SF1">
    <property type="entry name" value="RESOLVASE-RELATED"/>
    <property type="match status" value="1"/>
</dbReference>
<evidence type="ECO:0000256" key="3">
    <source>
        <dbReference type="ARBA" id="ARBA00023125"/>
    </source>
</evidence>
<dbReference type="EMBL" id="VSSQ01010313">
    <property type="protein sequence ID" value="MPM43993.1"/>
    <property type="molecule type" value="Genomic_DNA"/>
</dbReference>
<organism evidence="8">
    <name type="scientific">bioreactor metagenome</name>
    <dbReference type="NCBI Taxonomy" id="1076179"/>
    <lineage>
        <taxon>unclassified sequences</taxon>
        <taxon>metagenomes</taxon>
        <taxon>ecological metagenomes</taxon>
    </lineage>
</organism>
<evidence type="ECO:0000256" key="4">
    <source>
        <dbReference type="ARBA" id="ARBA00023172"/>
    </source>
</evidence>
<keyword evidence="5" id="KW-0175">Coiled coil</keyword>
<dbReference type="Pfam" id="PF01385">
    <property type="entry name" value="OrfB_IS605"/>
    <property type="match status" value="1"/>
</dbReference>
<dbReference type="PANTHER" id="PTHR36172">
    <property type="match status" value="1"/>
</dbReference>
<feature type="domain" description="Probable transposase IS891/IS1136/IS1341" evidence="6">
    <location>
        <begin position="110"/>
        <end position="236"/>
    </location>
</feature>
<evidence type="ECO:0000259" key="7">
    <source>
        <dbReference type="Pfam" id="PF07282"/>
    </source>
</evidence>
<comment type="similarity">
    <text evidence="1">In the C-terminal section; belongs to the transposase 35 family.</text>
</comment>
<dbReference type="GO" id="GO:0003677">
    <property type="term" value="F:DNA binding"/>
    <property type="evidence" value="ECO:0007669"/>
    <property type="project" value="UniProtKB-KW"/>
</dbReference>
<feature type="domain" description="Cas12f1-like TNB" evidence="7">
    <location>
        <begin position="249"/>
        <end position="315"/>
    </location>
</feature>
<sequence length="324" mass="38140">MLTKYKKEVEWLNEVSNATLKEGLRNLDKSYTNFFKKRAKLPKFKSKKNHNNTFYSRYEKIKFYDDGTVNLEKIGKVKYKSSYNIDFNQITKFSNPNVVFNGRCWLLRFSVKIEHKTIQLENKVLGIDLGIKQLAIVNESGLDIPNINKTKVVRNLENKLKRFQKQVSRKYENNREGGRYHKTQNIIKLELKIKKLHRKLTNIRLNHIHQATSKMVKSKPKIIVMEDLKISNMLKNRHLAKSIQQQGLYKFIEQMKYKCEWNGIKFVQVDTFYPSSKMCSCCGSIKKDLKLSDRIYRCSNCGFECDRDKNAAYNLANYGLGLSF</sequence>
<evidence type="ECO:0000256" key="1">
    <source>
        <dbReference type="ARBA" id="ARBA00008761"/>
    </source>
</evidence>
<keyword evidence="2" id="KW-0815">Transposition</keyword>